<keyword evidence="3" id="KW-0862">Zinc</keyword>
<dbReference type="GO" id="GO:0008270">
    <property type="term" value="F:zinc ion binding"/>
    <property type="evidence" value="ECO:0007669"/>
    <property type="project" value="TreeGrafter"/>
</dbReference>
<dbReference type="Pfam" id="PF01475">
    <property type="entry name" value="FUR"/>
    <property type="match status" value="1"/>
</dbReference>
<dbReference type="EMBL" id="CAESAN010000010">
    <property type="protein sequence ID" value="CAB4336389.1"/>
    <property type="molecule type" value="Genomic_DNA"/>
</dbReference>
<dbReference type="AlphaFoldDB" id="A0A6J5Z7A9"/>
<dbReference type="GO" id="GO:0003700">
    <property type="term" value="F:DNA-binding transcription factor activity"/>
    <property type="evidence" value="ECO:0007669"/>
    <property type="project" value="InterPro"/>
</dbReference>
<evidence type="ECO:0000256" key="6">
    <source>
        <dbReference type="ARBA" id="ARBA00023163"/>
    </source>
</evidence>
<sequence>MPKATTQQSQWEVTTNQRLADAGRRRGGARAAVVALLDEQSCALSAYEIEDLLAERERAAGRASIYRILEELEELGVVSKVELGQGQARYEAIRPDHHHHHLVCDGCGAVIAFDDEPLERAVHSISKRVDFAVEGHEIVLRGLCADCR</sequence>
<evidence type="ECO:0000256" key="5">
    <source>
        <dbReference type="ARBA" id="ARBA00023125"/>
    </source>
</evidence>
<dbReference type="GO" id="GO:1900376">
    <property type="term" value="P:regulation of secondary metabolite biosynthetic process"/>
    <property type="evidence" value="ECO:0007669"/>
    <property type="project" value="TreeGrafter"/>
</dbReference>
<dbReference type="InterPro" id="IPR036388">
    <property type="entry name" value="WH-like_DNA-bd_sf"/>
</dbReference>
<name>A0A6J5Z7A9_9ZZZZ</name>
<accession>A0A6J5Z7A9</accession>
<evidence type="ECO:0000313" key="7">
    <source>
        <dbReference type="EMBL" id="CAB4336389.1"/>
    </source>
</evidence>
<dbReference type="InterPro" id="IPR036390">
    <property type="entry name" value="WH_DNA-bd_sf"/>
</dbReference>
<dbReference type="PANTHER" id="PTHR33202">
    <property type="entry name" value="ZINC UPTAKE REGULATION PROTEIN"/>
    <property type="match status" value="1"/>
</dbReference>
<evidence type="ECO:0000256" key="1">
    <source>
        <dbReference type="ARBA" id="ARBA00007957"/>
    </source>
</evidence>
<keyword evidence="5" id="KW-0238">DNA-binding</keyword>
<dbReference type="InterPro" id="IPR002481">
    <property type="entry name" value="FUR"/>
</dbReference>
<dbReference type="SUPFAM" id="SSF46785">
    <property type="entry name" value="Winged helix' DNA-binding domain"/>
    <property type="match status" value="1"/>
</dbReference>
<comment type="similarity">
    <text evidence="1">Belongs to the Fur family.</text>
</comment>
<dbReference type="Gene3D" id="3.30.1490.190">
    <property type="match status" value="1"/>
</dbReference>
<dbReference type="InterPro" id="IPR043135">
    <property type="entry name" value="Fur_C"/>
</dbReference>
<dbReference type="CDD" id="cd07153">
    <property type="entry name" value="Fur_like"/>
    <property type="match status" value="1"/>
</dbReference>
<evidence type="ECO:0000256" key="4">
    <source>
        <dbReference type="ARBA" id="ARBA00023015"/>
    </source>
</evidence>
<evidence type="ECO:0000256" key="2">
    <source>
        <dbReference type="ARBA" id="ARBA00022491"/>
    </source>
</evidence>
<protein>
    <submittedName>
        <fullName evidence="7">Unannotated protein</fullName>
    </submittedName>
</protein>
<dbReference type="Gene3D" id="1.10.10.10">
    <property type="entry name" value="Winged helix-like DNA-binding domain superfamily/Winged helix DNA-binding domain"/>
    <property type="match status" value="1"/>
</dbReference>
<proteinExistence type="inferred from homology"/>
<keyword evidence="4" id="KW-0805">Transcription regulation</keyword>
<keyword evidence="6" id="KW-0804">Transcription</keyword>
<dbReference type="GO" id="GO:0045892">
    <property type="term" value="P:negative regulation of DNA-templated transcription"/>
    <property type="evidence" value="ECO:0007669"/>
    <property type="project" value="TreeGrafter"/>
</dbReference>
<dbReference type="GO" id="GO:0000976">
    <property type="term" value="F:transcription cis-regulatory region binding"/>
    <property type="evidence" value="ECO:0007669"/>
    <property type="project" value="TreeGrafter"/>
</dbReference>
<dbReference type="PANTHER" id="PTHR33202:SF7">
    <property type="entry name" value="FERRIC UPTAKE REGULATION PROTEIN"/>
    <property type="match status" value="1"/>
</dbReference>
<organism evidence="7">
    <name type="scientific">freshwater metagenome</name>
    <dbReference type="NCBI Taxonomy" id="449393"/>
    <lineage>
        <taxon>unclassified sequences</taxon>
        <taxon>metagenomes</taxon>
        <taxon>ecological metagenomes</taxon>
    </lineage>
</organism>
<evidence type="ECO:0000256" key="3">
    <source>
        <dbReference type="ARBA" id="ARBA00022833"/>
    </source>
</evidence>
<gene>
    <name evidence="7" type="ORF">UFOPK3547_00209</name>
</gene>
<keyword evidence="2" id="KW-0678">Repressor</keyword>
<reference evidence="7" key="1">
    <citation type="submission" date="2020-05" db="EMBL/GenBank/DDBJ databases">
        <authorList>
            <person name="Chiriac C."/>
            <person name="Salcher M."/>
            <person name="Ghai R."/>
            <person name="Kavagutti S V."/>
        </authorList>
    </citation>
    <scope>NUCLEOTIDE SEQUENCE</scope>
</reference>